<gene>
    <name evidence="1" type="ORF">SPV1_05627</name>
</gene>
<keyword evidence="1" id="KW-0808">Transferase</keyword>
<dbReference type="AlphaFoldDB" id="Q0EY10"/>
<dbReference type="EC" id="6.3.5.-" evidence="1"/>
<keyword evidence="2" id="KW-1185">Reference proteome</keyword>
<dbReference type="RefSeq" id="WP_009851419.1">
    <property type="nucleotide sequence ID" value="NZ_DS022295.1"/>
</dbReference>
<proteinExistence type="predicted"/>
<keyword evidence="1" id="KW-0436">Ligase</keyword>
<protein>
    <submittedName>
        <fullName evidence="1">Aspartyl/glutamyl-tRNA amidotransferase subunit B</fullName>
        <ecNumber evidence="1">6.3.5.-</ecNumber>
    </submittedName>
</protein>
<sequence>MNKWLLAIVLMLLAALFWWRLDENALHAAIVDQTSRLSGSRMEAESARLNLMHGVGLRLDHVTFTSPGLSVQAGHVDVSIHLLPLLFGKVEMGTLDVHDAHVKLDGDALASLSVSFASLPFDRVHMNRATIDDAEGSPQLENIQLDVRNIGLNREALWEISARHGAYALQGHGQIAFRAGAVMSGFGKMKLKSIPASLLTSVAPAMLTEWFSRQNRRLTGGLTLDITRHQGWSLFGEIEAQDDVTVAGQEQEPMRLRGKISHPADGELVWHDSFIHLQDRAVIALDGHCLSGKCESRLDARNVPVGAWFKLLPQTTLLPWFDGNTRLTGMVRWHGDAWQASGSLGLTRLSYHHEQQQALGLPAMRLVASDLHGDRGGWTGQAQVSFPQFEGVIDLQAESAAGIRHRSHPGWQLKLASEKLADGVWQPLGNLLLSSLKQVPELSGSGALRAGIILHEEPKHSQLQIDLDAAQATVGYGEQQWLKPAGFAASCQATIGWQSLISQPDSIQMDNCTLDTTHLAHLEYAQTKKVDTLKLFELQLDLDHLNENHFILPAWLRLWHGSVEGNGSLVWQHETGALVDADGVWDLQQLGTAGWRLAGRVKAAGGVFSSDHLQVSGTPWQAELRGEFSAPARRGAIDVLDSSLDWQTLPPLPAEWMDLRLHGHIDKANLNLGGYQWQGISSDYQLSQGQLKLIHGQVPFASGLLQTDALVLEPGQDLLRIYGKIRGRDLLLEQMPWMGAWLQADLSGKMQANVELKGTLPVAGLGDWQHSNGDITIYSGTWLPHTVQQSKEGADAAPAAFKRLKLRFRIHEQDADLSGIDLTSHGKRYRGDALITADGAITGALRGSSALILSGKWPHPEWQPQP</sequence>
<reference evidence="1 2" key="1">
    <citation type="submission" date="2006-09" db="EMBL/GenBank/DDBJ databases">
        <authorList>
            <person name="Emerson D."/>
            <person name="Ferriera S."/>
            <person name="Johnson J."/>
            <person name="Kravitz S."/>
            <person name="Halpern A."/>
            <person name="Remington K."/>
            <person name="Beeson K."/>
            <person name="Tran B."/>
            <person name="Rogers Y.-H."/>
            <person name="Friedman R."/>
            <person name="Venter J.C."/>
        </authorList>
    </citation>
    <scope>NUCLEOTIDE SEQUENCE [LARGE SCALE GENOMIC DNA]</scope>
    <source>
        <strain evidence="1 2">PV-1</strain>
    </source>
</reference>
<evidence type="ECO:0000313" key="2">
    <source>
        <dbReference type="Proteomes" id="UP000005297"/>
    </source>
</evidence>
<dbReference type="EMBL" id="AATS01000011">
    <property type="protein sequence ID" value="EAU54216.1"/>
    <property type="molecule type" value="Genomic_DNA"/>
</dbReference>
<dbReference type="InParanoid" id="Q0EY10"/>
<dbReference type="OrthoDB" id="5287411at2"/>
<dbReference type="Proteomes" id="UP000005297">
    <property type="component" value="Unassembled WGS sequence"/>
</dbReference>
<evidence type="ECO:0000313" key="1">
    <source>
        <dbReference type="EMBL" id="EAU54216.1"/>
    </source>
</evidence>
<accession>Q0EY10</accession>
<dbReference type="GO" id="GO:0016740">
    <property type="term" value="F:transferase activity"/>
    <property type="evidence" value="ECO:0007669"/>
    <property type="project" value="UniProtKB-KW"/>
</dbReference>
<organism evidence="1 2">
    <name type="scientific">Mariprofundus ferrooxydans PV-1</name>
    <dbReference type="NCBI Taxonomy" id="314345"/>
    <lineage>
        <taxon>Bacteria</taxon>
        <taxon>Pseudomonadati</taxon>
        <taxon>Pseudomonadota</taxon>
        <taxon>Candidatius Mariprofundia</taxon>
        <taxon>Mariprofundales</taxon>
        <taxon>Mariprofundaceae</taxon>
        <taxon>Mariprofundus</taxon>
    </lineage>
</organism>
<comment type="caution">
    <text evidence="1">The sequence shown here is derived from an EMBL/GenBank/DDBJ whole genome shotgun (WGS) entry which is preliminary data.</text>
</comment>
<dbReference type="HOGENOM" id="CLU_330874_0_0_0"/>
<dbReference type="GO" id="GO:0016874">
    <property type="term" value="F:ligase activity"/>
    <property type="evidence" value="ECO:0007669"/>
    <property type="project" value="UniProtKB-KW"/>
</dbReference>
<dbReference type="STRING" id="314344.AL013_05995"/>
<name>Q0EY10_9PROT</name>